<protein>
    <submittedName>
        <fullName evidence="1">Uncharacterized protein</fullName>
    </submittedName>
</protein>
<dbReference type="EMBL" id="CADCTM010000161">
    <property type="protein sequence ID" value="CAA9233787.1"/>
    <property type="molecule type" value="Genomic_DNA"/>
</dbReference>
<proteinExistence type="predicted"/>
<name>A0A6J4HWG0_9CYAN</name>
<gene>
    <name evidence="1" type="ORF">AVDCRST_MAG92-1164</name>
</gene>
<sequence length="42" mass="4697">MSWIANYFGNGCGKEFNELVIVFHQFGSGCGKEFNGLVIVFH</sequence>
<accession>A0A6J4HWG0</accession>
<dbReference type="AlphaFoldDB" id="A0A6J4HWG0"/>
<reference evidence="1" key="1">
    <citation type="submission" date="2020-02" db="EMBL/GenBank/DDBJ databases">
        <authorList>
            <person name="Meier V. D."/>
        </authorList>
    </citation>
    <scope>NUCLEOTIDE SEQUENCE</scope>
    <source>
        <strain evidence="1">AVDCRST_MAG92</strain>
    </source>
</reference>
<evidence type="ECO:0000313" key="1">
    <source>
        <dbReference type="EMBL" id="CAA9233787.1"/>
    </source>
</evidence>
<organism evidence="1">
    <name type="scientific">uncultured Coleofasciculus sp</name>
    <dbReference type="NCBI Taxonomy" id="1267456"/>
    <lineage>
        <taxon>Bacteria</taxon>
        <taxon>Bacillati</taxon>
        <taxon>Cyanobacteriota</taxon>
        <taxon>Cyanophyceae</taxon>
        <taxon>Coleofasciculales</taxon>
        <taxon>Coleofasciculaceae</taxon>
        <taxon>Coleofasciculus</taxon>
        <taxon>environmental samples</taxon>
    </lineage>
</organism>